<name>A0ABS3XTT0_9ACTN</name>
<evidence type="ECO:0000313" key="2">
    <source>
        <dbReference type="Proteomes" id="UP000721954"/>
    </source>
</evidence>
<keyword evidence="2" id="KW-1185">Reference proteome</keyword>
<dbReference type="Pfam" id="PF19384">
    <property type="entry name" value="DUF5959"/>
    <property type="match status" value="1"/>
</dbReference>
<protein>
    <submittedName>
        <fullName evidence="1">Uncharacterized protein</fullName>
    </submittedName>
</protein>
<dbReference type="InterPro" id="IPR046003">
    <property type="entry name" value="DUF5959"/>
</dbReference>
<dbReference type="EMBL" id="JAFFZM010000004">
    <property type="protein sequence ID" value="MBO8198501.1"/>
    <property type="molecule type" value="Genomic_DNA"/>
</dbReference>
<reference evidence="1 2" key="1">
    <citation type="submission" date="2021-02" db="EMBL/GenBank/DDBJ databases">
        <title>Streptomyces spirodelae sp. nov., isolated from duckweed.</title>
        <authorList>
            <person name="Saimee Y."/>
            <person name="Duangmal K."/>
        </authorList>
    </citation>
    <scope>NUCLEOTIDE SEQUENCE [LARGE SCALE GENOMIC DNA]</scope>
    <source>
        <strain evidence="1 2">DSM 42105</strain>
    </source>
</reference>
<sequence>MTESKALDLIHLEDVDGNRCLVRVTGRLRPGVLTSHDLLRADVLISTSFVDARLEMCLSQQDLSSWQRSLSELGPGGNASLGAGRGLELGIHVNDERSVSVWVEDPDRLTTALTIRTSEDWIAEHHDRLQHVRQAWPKEVVETASAVYEWSPEHRH</sequence>
<gene>
    <name evidence="1" type="ORF">JW613_09300</name>
</gene>
<accession>A0ABS3XTT0</accession>
<dbReference type="GeneID" id="96258800"/>
<comment type="caution">
    <text evidence="1">The sequence shown here is derived from an EMBL/GenBank/DDBJ whole genome shotgun (WGS) entry which is preliminary data.</text>
</comment>
<dbReference type="Proteomes" id="UP000721954">
    <property type="component" value="Unassembled WGS sequence"/>
</dbReference>
<dbReference type="RefSeq" id="WP_209210222.1">
    <property type="nucleotide sequence ID" value="NZ_JAFFZM010000004.1"/>
</dbReference>
<organism evidence="1 2">
    <name type="scientific">Streptomyces smyrnaeus</name>
    <dbReference type="NCBI Taxonomy" id="1387713"/>
    <lineage>
        <taxon>Bacteria</taxon>
        <taxon>Bacillati</taxon>
        <taxon>Actinomycetota</taxon>
        <taxon>Actinomycetes</taxon>
        <taxon>Kitasatosporales</taxon>
        <taxon>Streptomycetaceae</taxon>
        <taxon>Streptomyces</taxon>
    </lineage>
</organism>
<evidence type="ECO:0000313" key="1">
    <source>
        <dbReference type="EMBL" id="MBO8198501.1"/>
    </source>
</evidence>
<proteinExistence type="predicted"/>